<reference evidence="2 3" key="1">
    <citation type="submission" date="2019-04" db="EMBL/GenBank/DDBJ databases">
        <title>Microbes associate with the intestines of laboratory mice.</title>
        <authorList>
            <person name="Navarre W."/>
            <person name="Wong E."/>
            <person name="Huang K."/>
            <person name="Tropini C."/>
            <person name="Ng K."/>
            <person name="Yu B."/>
        </authorList>
    </citation>
    <scope>NUCLEOTIDE SEQUENCE [LARGE SCALE GENOMIC DNA]</scope>
    <source>
        <strain evidence="2 3">NM07_P-09</strain>
    </source>
</reference>
<dbReference type="InterPro" id="IPR052519">
    <property type="entry name" value="Euk-type_GlcNAc_Kinase"/>
</dbReference>
<dbReference type="InterPro" id="IPR043129">
    <property type="entry name" value="ATPase_NBD"/>
</dbReference>
<dbReference type="Pfam" id="PF01869">
    <property type="entry name" value="BcrAD_BadFG"/>
    <property type="match status" value="1"/>
</dbReference>
<evidence type="ECO:0000313" key="2">
    <source>
        <dbReference type="EMBL" id="TGY62703.1"/>
    </source>
</evidence>
<dbReference type="PANTHER" id="PTHR43190">
    <property type="entry name" value="N-ACETYL-D-GLUCOSAMINE KINASE"/>
    <property type="match status" value="1"/>
</dbReference>
<evidence type="ECO:0000259" key="1">
    <source>
        <dbReference type="Pfam" id="PF01869"/>
    </source>
</evidence>
<dbReference type="CDD" id="cd24007">
    <property type="entry name" value="ASKHA_NBD_eukNAGK-like"/>
    <property type="match status" value="1"/>
</dbReference>
<dbReference type="AlphaFoldDB" id="A0A4S2F504"/>
<dbReference type="Gene3D" id="3.30.420.40">
    <property type="match status" value="2"/>
</dbReference>
<sequence length="304" mass="31392">MPVIAVDGGGTRCRFAVMDARGSQLAYLETATCHPGQIGLEAMGERLSAGARRVCAEADVSLADCVVSLGLAGYGPGRQRPLDQAVRQGLGDARSLLVISDAEAARLGALEGAEGLLLVAGTGSICTGVIDGAWVRAGGWGFMLGDEGSGAWLGKAAASYVLRAADGGAEKDQPLEDRLCEALDIQKPQDLVERLAQAADARRLLGTLAPVVMGLASEGDRAAGSLVEQAACQLASLVSGCLRQAEPQQSVACSYTGGLFSAGALLLEPLKARLDKRVRLVAPRHSPLYGAWLNARMTLGELAL</sequence>
<protein>
    <recommendedName>
        <fullName evidence="1">ATPase BadF/BadG/BcrA/BcrD type domain-containing protein</fullName>
    </recommendedName>
</protein>
<feature type="domain" description="ATPase BadF/BadG/BcrA/BcrD type" evidence="1">
    <location>
        <begin position="6"/>
        <end position="293"/>
    </location>
</feature>
<dbReference type="RefSeq" id="WP_136012431.1">
    <property type="nucleotide sequence ID" value="NZ_SRYE01000002.1"/>
</dbReference>
<dbReference type="PANTHER" id="PTHR43190:SF3">
    <property type="entry name" value="N-ACETYL-D-GLUCOSAMINE KINASE"/>
    <property type="match status" value="1"/>
</dbReference>
<accession>A0A4S2F504</accession>
<proteinExistence type="predicted"/>
<comment type="caution">
    <text evidence="2">The sequence shown here is derived from an EMBL/GenBank/DDBJ whole genome shotgun (WGS) entry which is preliminary data.</text>
</comment>
<dbReference type="Proteomes" id="UP000310263">
    <property type="component" value="Unassembled WGS sequence"/>
</dbReference>
<keyword evidence="3" id="KW-1185">Reference proteome</keyword>
<evidence type="ECO:0000313" key="3">
    <source>
        <dbReference type="Proteomes" id="UP000310263"/>
    </source>
</evidence>
<dbReference type="InterPro" id="IPR002731">
    <property type="entry name" value="ATPase_BadF"/>
</dbReference>
<organism evidence="2 3">
    <name type="scientific">Muricaecibacterium torontonense</name>
    <dbReference type="NCBI Taxonomy" id="3032871"/>
    <lineage>
        <taxon>Bacteria</taxon>
        <taxon>Bacillati</taxon>
        <taxon>Actinomycetota</taxon>
        <taxon>Coriobacteriia</taxon>
        <taxon>Coriobacteriales</taxon>
        <taxon>Atopobiaceae</taxon>
        <taxon>Muricaecibacterium</taxon>
    </lineage>
</organism>
<dbReference type="SUPFAM" id="SSF53067">
    <property type="entry name" value="Actin-like ATPase domain"/>
    <property type="match status" value="2"/>
</dbReference>
<dbReference type="EMBL" id="SRYE01000002">
    <property type="protein sequence ID" value="TGY62703.1"/>
    <property type="molecule type" value="Genomic_DNA"/>
</dbReference>
<dbReference type="OrthoDB" id="8701357at2"/>
<gene>
    <name evidence="2" type="ORF">E5334_04680</name>
</gene>
<name>A0A4S2F504_9ACTN</name>